<evidence type="ECO:0000256" key="4">
    <source>
        <dbReference type="ARBA" id="ARBA00022679"/>
    </source>
</evidence>
<dbReference type="Gene3D" id="3.40.50.150">
    <property type="entry name" value="Vaccinia Virus protein VP39"/>
    <property type="match status" value="1"/>
</dbReference>
<keyword evidence="5" id="KW-0949">S-adenosyl-L-methionine</keyword>
<dbReference type="GO" id="GO:0043565">
    <property type="term" value="F:sequence-specific DNA binding"/>
    <property type="evidence" value="ECO:0007669"/>
    <property type="project" value="TreeGrafter"/>
</dbReference>
<comment type="similarity">
    <text evidence="1">Belongs to the N(4)/N(6)-methyltransferase family.</text>
</comment>
<dbReference type="PANTHER" id="PTHR30481">
    <property type="entry name" value="DNA ADENINE METHYLASE"/>
    <property type="match status" value="1"/>
</dbReference>
<dbReference type="SUPFAM" id="SSF53335">
    <property type="entry name" value="S-adenosyl-L-methionine-dependent methyltransferases"/>
    <property type="match status" value="1"/>
</dbReference>
<dbReference type="GO" id="GO:0009007">
    <property type="term" value="F:site-specific DNA-methyltransferase (adenine-specific) activity"/>
    <property type="evidence" value="ECO:0007669"/>
    <property type="project" value="UniProtKB-EC"/>
</dbReference>
<dbReference type="EMBL" id="JACT01000001">
    <property type="protein sequence ID" value="KMS58562.1"/>
    <property type="molecule type" value="Genomic_DNA"/>
</dbReference>
<evidence type="ECO:0000313" key="7">
    <source>
        <dbReference type="EMBL" id="KMS58562.1"/>
    </source>
</evidence>
<dbReference type="GO" id="GO:0009307">
    <property type="term" value="P:DNA restriction-modification system"/>
    <property type="evidence" value="ECO:0007669"/>
    <property type="project" value="InterPro"/>
</dbReference>
<evidence type="ECO:0000256" key="1">
    <source>
        <dbReference type="ARBA" id="ARBA00006594"/>
    </source>
</evidence>
<dbReference type="PATRIC" id="fig|1420583.3.peg.2165"/>
<dbReference type="PANTHER" id="PTHR30481:SF4">
    <property type="entry name" value="SITE-SPECIFIC DNA-METHYLTRANSFERASE (ADENINE-SPECIFIC)"/>
    <property type="match status" value="1"/>
</dbReference>
<comment type="catalytic activity">
    <reaction evidence="6">
        <text>a 2'-deoxyadenosine in DNA + S-adenosyl-L-methionine = an N(6)-methyl-2'-deoxyadenosine in DNA + S-adenosyl-L-homocysteine + H(+)</text>
        <dbReference type="Rhea" id="RHEA:15197"/>
        <dbReference type="Rhea" id="RHEA-COMP:12418"/>
        <dbReference type="Rhea" id="RHEA-COMP:12419"/>
        <dbReference type="ChEBI" id="CHEBI:15378"/>
        <dbReference type="ChEBI" id="CHEBI:57856"/>
        <dbReference type="ChEBI" id="CHEBI:59789"/>
        <dbReference type="ChEBI" id="CHEBI:90615"/>
        <dbReference type="ChEBI" id="CHEBI:90616"/>
        <dbReference type="EC" id="2.1.1.72"/>
    </reaction>
</comment>
<comment type="caution">
    <text evidence="7">The sequence shown here is derived from an EMBL/GenBank/DDBJ whole genome shotgun (WGS) entry which is preliminary data.</text>
</comment>
<name>A0A0J7Y4J3_9SPHN</name>
<accession>A0A0J7Y4J3</accession>
<dbReference type="PIRSF" id="PIRSF000398">
    <property type="entry name" value="M_m6A_EcoRV"/>
    <property type="match status" value="1"/>
</dbReference>
<evidence type="ECO:0000256" key="3">
    <source>
        <dbReference type="ARBA" id="ARBA00022603"/>
    </source>
</evidence>
<evidence type="ECO:0000256" key="2">
    <source>
        <dbReference type="ARBA" id="ARBA00011900"/>
    </source>
</evidence>
<dbReference type="Gene3D" id="1.10.1020.10">
    <property type="entry name" value="Adenine-specific Methyltransferase, Domain 2"/>
    <property type="match status" value="1"/>
</dbReference>
<dbReference type="InterPro" id="IPR023095">
    <property type="entry name" value="Ade_MeTrfase_dom_2"/>
</dbReference>
<reference evidence="7 8" key="1">
    <citation type="journal article" date="2015" name="G3 (Bethesda)">
        <title>Insights into Ongoing Evolution of the Hexachlorocyclohexane Catabolic Pathway from Comparative Genomics of Ten Sphingomonadaceae Strains.</title>
        <authorList>
            <person name="Pearce S.L."/>
            <person name="Oakeshott J.G."/>
            <person name="Pandey G."/>
        </authorList>
    </citation>
    <scope>NUCLEOTIDE SEQUENCE [LARGE SCALE GENOMIC DNA]</scope>
    <source>
        <strain evidence="7 8">LL01</strain>
    </source>
</reference>
<keyword evidence="3 7" id="KW-0489">Methyltransferase</keyword>
<organism evidence="7 8">
    <name type="scientific">Sphingobium cupriresistens LL01</name>
    <dbReference type="NCBI Taxonomy" id="1420583"/>
    <lineage>
        <taxon>Bacteria</taxon>
        <taxon>Pseudomonadati</taxon>
        <taxon>Pseudomonadota</taxon>
        <taxon>Alphaproteobacteria</taxon>
        <taxon>Sphingomonadales</taxon>
        <taxon>Sphingomonadaceae</taxon>
        <taxon>Sphingobium</taxon>
    </lineage>
</organism>
<dbReference type="GO" id="GO:0032259">
    <property type="term" value="P:methylation"/>
    <property type="evidence" value="ECO:0007669"/>
    <property type="project" value="UniProtKB-KW"/>
</dbReference>
<dbReference type="Pfam" id="PF02086">
    <property type="entry name" value="MethyltransfD12"/>
    <property type="match status" value="1"/>
</dbReference>
<dbReference type="InterPro" id="IPR012263">
    <property type="entry name" value="M_m6A_EcoRV"/>
</dbReference>
<dbReference type="AlphaFoldDB" id="A0A0J7Y4J3"/>
<proteinExistence type="inferred from homology"/>
<keyword evidence="8" id="KW-1185">Reference proteome</keyword>
<protein>
    <recommendedName>
        <fullName evidence="2">site-specific DNA-methyltransferase (adenine-specific)</fullName>
        <ecNumber evidence="2">2.1.1.72</ecNumber>
    </recommendedName>
</protein>
<dbReference type="GO" id="GO:1904047">
    <property type="term" value="F:S-adenosyl-L-methionine binding"/>
    <property type="evidence" value="ECO:0007669"/>
    <property type="project" value="TreeGrafter"/>
</dbReference>
<evidence type="ECO:0000313" key="8">
    <source>
        <dbReference type="Proteomes" id="UP000052232"/>
    </source>
</evidence>
<dbReference type="InterPro" id="IPR029063">
    <property type="entry name" value="SAM-dependent_MTases_sf"/>
</dbReference>
<dbReference type="PRINTS" id="PR00505">
    <property type="entry name" value="D12N6MTFRASE"/>
</dbReference>
<keyword evidence="4 7" id="KW-0808">Transferase</keyword>
<dbReference type="EC" id="2.1.1.72" evidence="2"/>
<evidence type="ECO:0000256" key="5">
    <source>
        <dbReference type="ARBA" id="ARBA00022691"/>
    </source>
</evidence>
<dbReference type="InterPro" id="IPR012327">
    <property type="entry name" value="MeTrfase_D12"/>
</dbReference>
<dbReference type="Proteomes" id="UP000052232">
    <property type="component" value="Unassembled WGS sequence"/>
</dbReference>
<sequence length="267" mass="29881">MSLEKINPVAPAAGYIGGKRNLASRLVSIIGQVPHDSYAEPFVGMGGIFLRRKVRPRAEAINDVSGDVANFFRTLQEHYPYFIDMLRWRVSSRAEFDRLRALPADRLTDLQRAARFLYLQRLAFGWKVQGRAFGVDARNGGRFNIAKLEPMLADIHDRLAGVVIEQLGYADFIRRYDHAGALFYLDPPYWGCETDYGQDVFSRTDFAQLAEQLAGIKGKFLLSINATDGARETFGRFHAADVATTYSIGGGQPKPVTELIVSNFELP</sequence>
<dbReference type="GO" id="GO:0006298">
    <property type="term" value="P:mismatch repair"/>
    <property type="evidence" value="ECO:0007669"/>
    <property type="project" value="TreeGrafter"/>
</dbReference>
<evidence type="ECO:0000256" key="6">
    <source>
        <dbReference type="ARBA" id="ARBA00047942"/>
    </source>
</evidence>
<dbReference type="STRING" id="1420583.V473_10760"/>
<dbReference type="RefSeq" id="WP_066603501.1">
    <property type="nucleotide sequence ID" value="NZ_KQ130434.1"/>
</dbReference>
<gene>
    <name evidence="7" type="ORF">V473_10760</name>
</gene>